<evidence type="ECO:0000256" key="2">
    <source>
        <dbReference type="ARBA" id="ARBA00022490"/>
    </source>
</evidence>
<feature type="zinc finger region" description="C4-type" evidence="17">
    <location>
        <begin position="252"/>
        <end position="279"/>
    </location>
</feature>
<keyword evidence="11 17" id="KW-0267">Excision nuclease</keyword>
<evidence type="ECO:0000256" key="5">
    <source>
        <dbReference type="ARBA" id="ARBA00022741"/>
    </source>
</evidence>
<evidence type="ECO:0000256" key="16">
    <source>
        <dbReference type="ARBA" id="ARBA00042156"/>
    </source>
</evidence>
<dbReference type="GO" id="GO:0016887">
    <property type="term" value="F:ATP hydrolysis activity"/>
    <property type="evidence" value="ECO:0007669"/>
    <property type="project" value="InterPro"/>
</dbReference>
<dbReference type="Gene3D" id="1.10.8.280">
    <property type="entry name" value="ABC transporter ATPase domain-like"/>
    <property type="match status" value="1"/>
</dbReference>
<dbReference type="eggNOG" id="COG0178">
    <property type="taxonomic scope" value="Bacteria"/>
</dbReference>
<accession>B0VHM8</accession>
<keyword evidence="17" id="KW-0742">SOS response</keyword>
<keyword evidence="6 17" id="KW-0227">DNA damage</keyword>
<dbReference type="GO" id="GO:0009381">
    <property type="term" value="F:excinuclease ABC activity"/>
    <property type="evidence" value="ECO:0007669"/>
    <property type="project" value="UniProtKB-UniRule"/>
</dbReference>
<keyword evidence="12 17" id="KW-0238">DNA-binding</keyword>
<keyword evidence="4 17" id="KW-0677">Repeat</keyword>
<dbReference type="NCBIfam" id="NF001503">
    <property type="entry name" value="PRK00349.1"/>
    <property type="match status" value="1"/>
</dbReference>
<dbReference type="InterPro" id="IPR041552">
    <property type="entry name" value="UvrA_DNA-bd"/>
</dbReference>
<dbReference type="Proteomes" id="UP000002019">
    <property type="component" value="Chromosome"/>
</dbReference>
<dbReference type="Gene3D" id="3.30.1490.20">
    <property type="entry name" value="ATP-grasp fold, A domain"/>
    <property type="match status" value="1"/>
</dbReference>
<dbReference type="GO" id="GO:0006289">
    <property type="term" value="P:nucleotide-excision repair"/>
    <property type="evidence" value="ECO:0007669"/>
    <property type="project" value="UniProtKB-UniRule"/>
</dbReference>
<dbReference type="GO" id="GO:0009432">
    <property type="term" value="P:SOS response"/>
    <property type="evidence" value="ECO:0007669"/>
    <property type="project" value="UniProtKB-UniRule"/>
</dbReference>
<evidence type="ECO:0000259" key="19">
    <source>
        <dbReference type="PROSITE" id="PS50893"/>
    </source>
</evidence>
<evidence type="ECO:0000256" key="13">
    <source>
        <dbReference type="ARBA" id="ARBA00023204"/>
    </source>
</evidence>
<evidence type="ECO:0000256" key="4">
    <source>
        <dbReference type="ARBA" id="ARBA00022737"/>
    </source>
</evidence>
<dbReference type="PROSITE" id="PS50893">
    <property type="entry name" value="ABC_TRANSPORTER_2"/>
    <property type="match status" value="2"/>
</dbReference>
<dbReference type="GO" id="GO:0008270">
    <property type="term" value="F:zinc ion binding"/>
    <property type="evidence" value="ECO:0007669"/>
    <property type="project" value="UniProtKB-UniRule"/>
</dbReference>
<sequence>MKTAIIIKGAQEHNLKNIDLTIPRNNLVVFTGVSGSGKSSLAFDTLYAEGQRRYVESLSAYARQFLGQMEKPKVDYIEGLSPAISIEQKSASKNPRSTVGTATEIYDYLRVLYARIGKQYCYNCGRPVGSQTIDQMISHLMQNKPGTKLQILAPIVQNRKGEHKDELEMLRQEGFVRVMINGQLRNLEEEIVLDKKSKHNIDVVVDRIVIKEEIESRLSDSLELALKLADGIVKIDYPEEKQETILSAQNACPHCHIGFEELSPQSFSFNSPIGACPLCGGLGYKLEFDPDKVITDPELSILEGAVAPWGRLETKQHSWTLNTVQSLARAYDFSLSTPWYKLPEIVKQLILYGSKGKKFKNAWQNENGRGEFMMRFEGIIPQLERRMHETTSEEMRRYYLLYISDKPCPACNGSKLKPASLAVKIAGKNISEITAMSIREVYNFFDKLQLKGNEKIIAEEILKEIKNRLGFLMNVGLHYLTLDRRSPTLSGGEAQRIRLASQIGSQLVGVMYILDEPTIGLHQRDVAKLVAMLLQLRDLGNTVIVVEHDEYTIRTADQIVDFGPRAGIYGGEIVATGTLETILQNPQSLTGAYLSRRLKIPVPEKRIKPDGRMLSIINARHNNLKNLNVDIPLGLFVCVTGVSGSGKSSLINQTLSPFLHNHFYHTAQKVGKMDEIKGIEHIDKIITIDQQPIGRTPRSNPSTYVKLFDPIRELFAQLPASKMRGYTPGRFSFNVKGGRCEACEGAGVKQIEMHFMADIFVTCEVCKGKRYNQETLSIRYKGKNIADVLNMDVQEAIEFFDAIPAIRNKLKTLQEVGLDYLKLGQPSPTLSGGEAQRIKLSRELSKVSTGNTLYVLDEPTTGLHFDDINKLLKVLKKLVAMGNTVIVIEHNMDVIKSADWIIDLGPEGGDEGGKIICSGTPEEVMACPESATGLHLKQQLEKGKEETQNLLLEMNSEDKARKNNLKKKTTKRQAL</sequence>
<comment type="subcellular location">
    <subcellularLocation>
        <location evidence="1 17">Cytoplasm</location>
    </subcellularLocation>
</comment>
<evidence type="ECO:0000256" key="1">
    <source>
        <dbReference type="ARBA" id="ARBA00004496"/>
    </source>
</evidence>
<feature type="region of interest" description="Disordered" evidence="18">
    <location>
        <begin position="953"/>
        <end position="975"/>
    </location>
</feature>
<dbReference type="Gene3D" id="1.20.1580.10">
    <property type="entry name" value="ABC transporter ATPase like domain"/>
    <property type="match status" value="2"/>
</dbReference>
<keyword evidence="3 17" id="KW-0479">Metal-binding</keyword>
<keyword evidence="5 17" id="KW-0547">Nucleotide-binding</keyword>
<feature type="binding site" evidence="17">
    <location>
        <begin position="641"/>
        <end position="648"/>
    </location>
    <ligand>
        <name>ATP</name>
        <dbReference type="ChEBI" id="CHEBI:30616"/>
    </ligand>
</feature>
<evidence type="ECO:0000313" key="21">
    <source>
        <dbReference type="Proteomes" id="UP000002019"/>
    </source>
</evidence>
<dbReference type="InterPro" id="IPR013815">
    <property type="entry name" value="ATP_grasp_subdomain_1"/>
</dbReference>
<dbReference type="PANTHER" id="PTHR43152:SF3">
    <property type="entry name" value="UVRABC SYSTEM PROTEIN A"/>
    <property type="match status" value="1"/>
</dbReference>
<evidence type="ECO:0000256" key="7">
    <source>
        <dbReference type="ARBA" id="ARBA00022769"/>
    </source>
</evidence>
<comment type="subunit">
    <text evidence="17">Forms a heterotetramer with UvrB during the search for lesions.</text>
</comment>
<dbReference type="HOGENOM" id="CLU_001370_2_1_0"/>
<evidence type="ECO:0000256" key="18">
    <source>
        <dbReference type="SAM" id="MobiDB-lite"/>
    </source>
</evidence>
<dbReference type="GO" id="GO:0005524">
    <property type="term" value="F:ATP binding"/>
    <property type="evidence" value="ECO:0007669"/>
    <property type="project" value="UniProtKB-UniRule"/>
</dbReference>
<proteinExistence type="inferred from homology"/>
<dbReference type="NCBIfam" id="TIGR00630">
    <property type="entry name" value="uvra"/>
    <property type="match status" value="1"/>
</dbReference>
<evidence type="ECO:0000256" key="11">
    <source>
        <dbReference type="ARBA" id="ARBA00022881"/>
    </source>
</evidence>
<comment type="function">
    <text evidence="17">The UvrABC repair system catalyzes the recognition and processing of DNA lesions. UvrA is an ATPase and a DNA-binding protein. A damage recognition complex composed of 2 UvrA and 2 UvrB subunits scans DNA for abnormalities. When the presence of a lesion has been verified by UvrB, the UvrA molecules dissociate.</text>
</comment>
<keyword evidence="10 17" id="KW-0067">ATP-binding</keyword>
<evidence type="ECO:0000256" key="6">
    <source>
        <dbReference type="ARBA" id="ARBA00022763"/>
    </source>
</evidence>
<evidence type="ECO:0000256" key="14">
    <source>
        <dbReference type="ARBA" id="ARBA00038000"/>
    </source>
</evidence>
<feature type="compositionally biased region" description="Basic residues" evidence="18">
    <location>
        <begin position="962"/>
        <end position="975"/>
    </location>
</feature>
<dbReference type="Gene3D" id="3.40.50.300">
    <property type="entry name" value="P-loop containing nucleotide triphosphate hydrolases"/>
    <property type="match status" value="2"/>
</dbReference>
<protein>
    <recommendedName>
        <fullName evidence="15 17">UvrABC system protein A</fullName>
        <shortName evidence="17">UvrA protein</shortName>
    </recommendedName>
    <alternativeName>
        <fullName evidence="16 17">Excinuclease ABC subunit A</fullName>
    </alternativeName>
</protein>
<comment type="similarity">
    <text evidence="14 17">Belongs to the ABC transporter superfamily. UvrA family.</text>
</comment>
<dbReference type="InterPro" id="IPR041102">
    <property type="entry name" value="UvrA_inter"/>
</dbReference>
<dbReference type="EMBL" id="CU466930">
    <property type="protein sequence ID" value="CAO80843.1"/>
    <property type="molecule type" value="Genomic_DNA"/>
</dbReference>
<feature type="zinc finger region" description="C4-type" evidence="17">
    <location>
        <begin position="740"/>
        <end position="766"/>
    </location>
</feature>
<dbReference type="InterPro" id="IPR017871">
    <property type="entry name" value="ABC_transporter-like_CS"/>
</dbReference>
<dbReference type="Pfam" id="PF17755">
    <property type="entry name" value="UvrA_DNA-bind"/>
    <property type="match status" value="1"/>
</dbReference>
<gene>
    <name evidence="17 20" type="primary">uvrA</name>
    <name evidence="20" type="ordered locus">CLOAM0971</name>
</gene>
<evidence type="ECO:0000256" key="9">
    <source>
        <dbReference type="ARBA" id="ARBA00022833"/>
    </source>
</evidence>
<reference evidence="20 21" key="1">
    <citation type="journal article" date="2008" name="J. Bacteriol.">
        <title>'Candidatus Cloacamonas acidaminovorans': genome sequence reconstruction provides a first glimpse of a new bacterial division.</title>
        <authorList>
            <person name="Pelletier E."/>
            <person name="Kreimeyer A."/>
            <person name="Bocs S."/>
            <person name="Rouy Z."/>
            <person name="Gyapay G."/>
            <person name="Chouari R."/>
            <person name="Riviere D."/>
            <person name="Ganesan A."/>
            <person name="Daegelen P."/>
            <person name="Sghir A."/>
            <person name="Cohen G.N."/>
            <person name="Medigue C."/>
            <person name="Weissenbach J."/>
            <person name="Le Paslier D."/>
        </authorList>
    </citation>
    <scope>NUCLEOTIDE SEQUENCE [LARGE SCALE GENOMIC DNA]</scope>
    <source>
        <strain evidence="21">Evry</strain>
    </source>
</reference>
<dbReference type="FunFam" id="3.40.50.300:FF:000028">
    <property type="entry name" value="UvrABC system protein A"/>
    <property type="match status" value="1"/>
</dbReference>
<organism evidence="20 21">
    <name type="scientific">Cloacimonas acidaminovorans (strain Evry)</name>
    <dbReference type="NCBI Taxonomy" id="459349"/>
    <lineage>
        <taxon>Bacteria</taxon>
        <taxon>Pseudomonadati</taxon>
        <taxon>Candidatus Cloacimonadota</taxon>
        <taxon>Candidatus Cloacimonadia</taxon>
        <taxon>Candidatus Cloacimonadales</taxon>
        <taxon>Candidatus Cloacimonadaceae</taxon>
        <taxon>Candidatus Cloacimonas</taxon>
    </lineage>
</organism>
<keyword evidence="2 17" id="KW-0963">Cytoplasm</keyword>
<dbReference type="PROSITE" id="PS00211">
    <property type="entry name" value="ABC_TRANSPORTER_1"/>
    <property type="match status" value="2"/>
</dbReference>
<dbReference type="KEGG" id="caci:CLOAM0971"/>
<dbReference type="InterPro" id="IPR003439">
    <property type="entry name" value="ABC_transporter-like_ATP-bd"/>
</dbReference>
<dbReference type="SUPFAM" id="SSF52540">
    <property type="entry name" value="P-loop containing nucleoside triphosphate hydrolases"/>
    <property type="match status" value="2"/>
</dbReference>
<dbReference type="GO" id="GO:0009380">
    <property type="term" value="C:excinuclease repair complex"/>
    <property type="evidence" value="ECO:0007669"/>
    <property type="project" value="InterPro"/>
</dbReference>
<evidence type="ECO:0000256" key="10">
    <source>
        <dbReference type="ARBA" id="ARBA00022840"/>
    </source>
</evidence>
<keyword evidence="21" id="KW-1185">Reference proteome</keyword>
<dbReference type="InterPro" id="IPR027417">
    <property type="entry name" value="P-loop_NTPase"/>
</dbReference>
<dbReference type="InterPro" id="IPR004602">
    <property type="entry name" value="UvrA"/>
</dbReference>
<dbReference type="AlphaFoldDB" id="B0VHM8"/>
<dbReference type="GO" id="GO:0003677">
    <property type="term" value="F:DNA binding"/>
    <property type="evidence" value="ECO:0007669"/>
    <property type="project" value="UniProtKB-UniRule"/>
</dbReference>
<dbReference type="CDD" id="cd03270">
    <property type="entry name" value="ABC_UvrA_I"/>
    <property type="match status" value="1"/>
</dbReference>
<keyword evidence="13 17" id="KW-0234">DNA repair</keyword>
<evidence type="ECO:0000256" key="8">
    <source>
        <dbReference type="ARBA" id="ARBA00022771"/>
    </source>
</evidence>
<dbReference type="GO" id="GO:0005737">
    <property type="term" value="C:cytoplasm"/>
    <property type="evidence" value="ECO:0007669"/>
    <property type="project" value="UniProtKB-SubCell"/>
</dbReference>
<evidence type="ECO:0000256" key="3">
    <source>
        <dbReference type="ARBA" id="ARBA00022723"/>
    </source>
</evidence>
<dbReference type="FunFam" id="1.20.1580.10:FF:000002">
    <property type="entry name" value="UvrABC system protein A"/>
    <property type="match status" value="1"/>
</dbReference>
<evidence type="ECO:0000256" key="12">
    <source>
        <dbReference type="ARBA" id="ARBA00023125"/>
    </source>
</evidence>
<keyword evidence="9 17" id="KW-0862">Zinc</keyword>
<dbReference type="HAMAP" id="MF_00205">
    <property type="entry name" value="UvrA"/>
    <property type="match status" value="1"/>
</dbReference>
<feature type="domain" description="ABC transporter" evidence="19">
    <location>
        <begin position="328"/>
        <end position="595"/>
    </location>
</feature>
<dbReference type="CDD" id="cd03271">
    <property type="entry name" value="ABC_UvrA_II"/>
    <property type="match status" value="1"/>
</dbReference>
<dbReference type="OrthoDB" id="9809851at2"/>
<evidence type="ECO:0000313" key="20">
    <source>
        <dbReference type="EMBL" id="CAO80843.1"/>
    </source>
</evidence>
<keyword evidence="7 17" id="KW-0228">DNA excision</keyword>
<name>B0VHM8_CLOAI</name>
<feature type="domain" description="ABC transporter" evidence="19">
    <location>
        <begin position="607"/>
        <end position="937"/>
    </location>
</feature>
<dbReference type="Pfam" id="PF17760">
    <property type="entry name" value="UvrA_inter"/>
    <property type="match status" value="1"/>
</dbReference>
<dbReference type="PANTHER" id="PTHR43152">
    <property type="entry name" value="UVRABC SYSTEM PROTEIN A"/>
    <property type="match status" value="1"/>
</dbReference>
<keyword evidence="8 17" id="KW-0863">Zinc-finger</keyword>
<evidence type="ECO:0000256" key="15">
    <source>
        <dbReference type="ARBA" id="ARBA00039316"/>
    </source>
</evidence>
<dbReference type="RefSeq" id="WP_015424701.1">
    <property type="nucleotide sequence ID" value="NC_020449.1"/>
</dbReference>
<feature type="binding site" evidence="17">
    <location>
        <begin position="32"/>
        <end position="39"/>
    </location>
    <ligand>
        <name>ATP</name>
        <dbReference type="ChEBI" id="CHEBI:30616"/>
    </ligand>
</feature>
<evidence type="ECO:0000256" key="17">
    <source>
        <dbReference type="HAMAP-Rule" id="MF_00205"/>
    </source>
</evidence>
<dbReference type="STRING" id="459349.CLOAM0971"/>